<sequence>MRLVTARTAGLCGGLLLAATVPAYAAVDGKLLDMLMANGSITAAQHAELTADLARETKAAERTASKQVKSEEMTALQQKLAWAMNTQLKGDVRVRYENIHIEDELDSGGRDKDRQRIRARLGAFTQVNPEVEAGIQIASGGGKDARSTNQDLTDYFNKKDLWLDLAYIDYHPLQVPGLKVFGGKMKQPWVSMGDTIWDGDINPEGGAVTYKRLFGGTEVFGSAGYYVLQDNIDGEGVQFEHDLRLYAGQVGTRFFPGDSFKVTVGGSVYAYDDDEDSAALRVNGNTTDQFRLYEAFGQVDVIGLPLPLSVYGQYVMNGAARGPDDDQDQAWLVGVMTRLFDVGVDYNYRDVQRNGVVGAFTDSDFAAGYVGSRGHKLKLKYDLGKNFSIGTTYFMAESDVASRFTDDASVNTLQVDVEAKF</sequence>
<gene>
    <name evidence="2" type="ORF">PG2T_08855</name>
</gene>
<dbReference type="OrthoDB" id="5372286at2"/>
<reference evidence="3" key="1">
    <citation type="submission" date="2016-03" db="EMBL/GenBank/DDBJ databases">
        <title>Complete genome sequence of Solimmundus cernigliae, representing a novel lineage of polycyclic aromatic hydrocarbon degraders within the Gammaproteobacteria.</title>
        <authorList>
            <person name="Singleton D.R."/>
            <person name="Dickey A.N."/>
            <person name="Scholl E.H."/>
            <person name="Wright F.A."/>
            <person name="Aitken M.D."/>
        </authorList>
    </citation>
    <scope>NUCLEOTIDE SEQUENCE [LARGE SCALE GENOMIC DNA]</scope>
    <source>
        <strain evidence="3">TR3.2</strain>
    </source>
</reference>
<dbReference type="AlphaFoldDB" id="A0A1B1YUH6"/>
<dbReference type="Proteomes" id="UP000092952">
    <property type="component" value="Chromosome"/>
</dbReference>
<proteinExistence type="predicted"/>
<evidence type="ECO:0008006" key="4">
    <source>
        <dbReference type="Google" id="ProtNLM"/>
    </source>
</evidence>
<feature type="chain" id="PRO_5008533006" description="Porin" evidence="1">
    <location>
        <begin position="26"/>
        <end position="421"/>
    </location>
</feature>
<keyword evidence="3" id="KW-1185">Reference proteome</keyword>
<dbReference type="InParanoid" id="A0A1B1YUH6"/>
<protein>
    <recommendedName>
        <fullName evidence="4">Porin</fullName>
    </recommendedName>
</protein>
<feature type="signal peptide" evidence="1">
    <location>
        <begin position="1"/>
        <end position="25"/>
    </location>
</feature>
<evidence type="ECO:0000313" key="2">
    <source>
        <dbReference type="EMBL" id="ANX04273.1"/>
    </source>
</evidence>
<dbReference type="KEGG" id="gbi:PG2T_08855"/>
<dbReference type="Pfam" id="PF16930">
    <property type="entry name" value="Porin_5"/>
    <property type="match status" value="2"/>
</dbReference>
<name>A0A1B1YUH6_9GAMM</name>
<dbReference type="STRING" id="1810504.PG2T_08855"/>
<dbReference type="EMBL" id="CP014671">
    <property type="protein sequence ID" value="ANX04273.1"/>
    <property type="molecule type" value="Genomic_DNA"/>
</dbReference>
<evidence type="ECO:0000256" key="1">
    <source>
        <dbReference type="SAM" id="SignalP"/>
    </source>
</evidence>
<evidence type="ECO:0000313" key="3">
    <source>
        <dbReference type="Proteomes" id="UP000092952"/>
    </source>
</evidence>
<dbReference type="RefSeq" id="WP_068804318.1">
    <property type="nucleotide sequence ID" value="NZ_CP014671.1"/>
</dbReference>
<organism evidence="2 3">
    <name type="scientific">Immundisolibacter cernigliae</name>
    <dbReference type="NCBI Taxonomy" id="1810504"/>
    <lineage>
        <taxon>Bacteria</taxon>
        <taxon>Pseudomonadati</taxon>
        <taxon>Pseudomonadota</taxon>
        <taxon>Gammaproteobacteria</taxon>
        <taxon>Immundisolibacterales</taxon>
        <taxon>Immundisolibacteraceae</taxon>
        <taxon>Immundisolibacter</taxon>
    </lineage>
</organism>
<keyword evidence="1" id="KW-0732">Signal</keyword>
<accession>A0A1B1YUH6</accession>
<dbReference type="SUPFAM" id="SSF56935">
    <property type="entry name" value="Porins"/>
    <property type="match status" value="1"/>
</dbReference>
<dbReference type="InterPro" id="IPR032638">
    <property type="entry name" value="Porin_5"/>
</dbReference>